<keyword evidence="2" id="KW-1185">Reference proteome</keyword>
<dbReference type="EMBL" id="JACEIK010003375">
    <property type="protein sequence ID" value="MCD9641473.1"/>
    <property type="molecule type" value="Genomic_DNA"/>
</dbReference>
<reference evidence="1 2" key="1">
    <citation type="journal article" date="2021" name="BMC Genomics">
        <title>Datura genome reveals duplications of psychoactive alkaloid biosynthetic genes and high mutation rate following tissue culture.</title>
        <authorList>
            <person name="Rajewski A."/>
            <person name="Carter-House D."/>
            <person name="Stajich J."/>
            <person name="Litt A."/>
        </authorList>
    </citation>
    <scope>NUCLEOTIDE SEQUENCE [LARGE SCALE GENOMIC DNA]</scope>
    <source>
        <strain evidence="1">AR-01</strain>
    </source>
</reference>
<dbReference type="Proteomes" id="UP000823775">
    <property type="component" value="Unassembled WGS sequence"/>
</dbReference>
<proteinExistence type="predicted"/>
<name>A0ABS8V2W2_DATST</name>
<protein>
    <submittedName>
        <fullName evidence="1">Uncharacterized protein</fullName>
    </submittedName>
</protein>
<sequence length="158" mass="17266">MALSQPFWIIGMVGKRWMCVAPRPSQSIAGLNCFHRTRPLECMLTMQSSRNDDSLPPIVVITGSLTLSKTPNQRATLQASEVTPWLVLNPLGLLDLNIFLTSLAHHGLPDDSLGHIMSCSALATGKMTITVDGTGASLLMCLRLQRLPSHYEELKVIS</sequence>
<comment type="caution">
    <text evidence="1">The sequence shown here is derived from an EMBL/GenBank/DDBJ whole genome shotgun (WGS) entry which is preliminary data.</text>
</comment>
<organism evidence="1 2">
    <name type="scientific">Datura stramonium</name>
    <name type="common">Jimsonweed</name>
    <name type="synonym">Common thornapple</name>
    <dbReference type="NCBI Taxonomy" id="4076"/>
    <lineage>
        <taxon>Eukaryota</taxon>
        <taxon>Viridiplantae</taxon>
        <taxon>Streptophyta</taxon>
        <taxon>Embryophyta</taxon>
        <taxon>Tracheophyta</taxon>
        <taxon>Spermatophyta</taxon>
        <taxon>Magnoliopsida</taxon>
        <taxon>eudicotyledons</taxon>
        <taxon>Gunneridae</taxon>
        <taxon>Pentapetalae</taxon>
        <taxon>asterids</taxon>
        <taxon>lamiids</taxon>
        <taxon>Solanales</taxon>
        <taxon>Solanaceae</taxon>
        <taxon>Solanoideae</taxon>
        <taxon>Datureae</taxon>
        <taxon>Datura</taxon>
    </lineage>
</organism>
<gene>
    <name evidence="1" type="ORF">HAX54_027669</name>
</gene>
<evidence type="ECO:0000313" key="2">
    <source>
        <dbReference type="Proteomes" id="UP000823775"/>
    </source>
</evidence>
<accession>A0ABS8V2W2</accession>
<evidence type="ECO:0000313" key="1">
    <source>
        <dbReference type="EMBL" id="MCD9641473.1"/>
    </source>
</evidence>